<organism evidence="1 2">
    <name type="scientific">Eretmocerus hayati</name>
    <dbReference type="NCBI Taxonomy" id="131215"/>
    <lineage>
        <taxon>Eukaryota</taxon>
        <taxon>Metazoa</taxon>
        <taxon>Ecdysozoa</taxon>
        <taxon>Arthropoda</taxon>
        <taxon>Hexapoda</taxon>
        <taxon>Insecta</taxon>
        <taxon>Pterygota</taxon>
        <taxon>Neoptera</taxon>
        <taxon>Endopterygota</taxon>
        <taxon>Hymenoptera</taxon>
        <taxon>Apocrita</taxon>
        <taxon>Proctotrupomorpha</taxon>
        <taxon>Chalcidoidea</taxon>
        <taxon>Aphelinidae</taxon>
        <taxon>Aphelininae</taxon>
        <taxon>Eretmocerus</taxon>
    </lineage>
</organism>
<reference evidence="1" key="1">
    <citation type="submission" date="2023-04" db="EMBL/GenBank/DDBJ databases">
        <title>A chromosome-level genome assembly of the parasitoid wasp Eretmocerus hayati.</title>
        <authorList>
            <person name="Zhong Y."/>
            <person name="Liu S."/>
            <person name="Liu Y."/>
        </authorList>
    </citation>
    <scope>NUCLEOTIDE SEQUENCE</scope>
    <source>
        <strain evidence="1">ZJU_SS_LIU_2023</strain>
    </source>
</reference>
<proteinExistence type="predicted"/>
<keyword evidence="2" id="KW-1185">Reference proteome</keyword>
<comment type="caution">
    <text evidence="1">The sequence shown here is derived from an EMBL/GenBank/DDBJ whole genome shotgun (WGS) entry which is preliminary data.</text>
</comment>
<dbReference type="EMBL" id="CM056741">
    <property type="protein sequence ID" value="KAJ8682851.1"/>
    <property type="molecule type" value="Genomic_DNA"/>
</dbReference>
<evidence type="ECO:0000313" key="1">
    <source>
        <dbReference type="EMBL" id="KAJ8682851.1"/>
    </source>
</evidence>
<gene>
    <name evidence="1" type="ORF">QAD02_018643</name>
</gene>
<evidence type="ECO:0000313" key="2">
    <source>
        <dbReference type="Proteomes" id="UP001239111"/>
    </source>
</evidence>
<sequence>MKSYAATTPRGALWRLIERCTITKYLKDSKISSIENFEILNVTPELDVSFHFFGESSEAERIRSSLHKLVMQQRRLGDLSFEPSHFQFHRKPALRLQSLKMNHGRARQMHQGDQLILTCTAIGSSDLRFSWYKDDKLVNISKALREMSQMRLPSDGSDLHTSMLTIAKVTLLDNGVYTCQAIDIGVQQCSHIRVNVRNSPTVRIVPMSSTVEKGSSLRLICTTPGMRGVGIGFGWRKNRALLRLATGSEIWEDLYPAGSLLSIANATRSAVYTCYVAQSWASVQVEVIERVSTPSSNDVFDSQGFLCPRERNSGFDWPETKAGSKSLLECPRGFVGEHASRQCSMRGPKGPEWLTPDFSKCLYEPLRQPYHEFQELTLGYEGTNASSTVQAFWEVLQYRKSTLYPGEGDRIIGLLLEIEHYQRKIDDIDDLKNSAEAVMRIIDKILGSDYSIMNQQNLVLLTQMTARSLEYWSQDRDEDQKHLSLPQMVADVLPMKVFHSPIVMYSLRIPRDNHKEYPDWYNERVTIRLYHDEPTHPNKNISGIVVVYRNLAQFFPDTYFTELEDGSDLEYRLSSQVVSVSTGHRVGSYSSSSSSEHVSSRFSIELELGGGSGSMKNESGAWNASCGILGSDGSWRLDGCSLSNAKAEQSGGANLANNIVPLHCLCSSTGTFAAFVTARAETVLLVKHPQINYAVILGCSICLFCSLVSLFVLFAFWWRNRTWLNFLNVQCCIAVAAAMTTCIHAVNDEVPEDEMPIVAICLEAFFLVGMSSPISQALIIYAELSHIHPSQQFNPTVVAVITGVPILAMLMTELTRKTIGWKQKSWWLVFDTRVFYIFVICSITLLLTFFLLYIAVIHRTKPLLYKVTKKGVIQSRIRVLHRSAFILFGITAVEVSSILYVNRPSVVCHYVFAILSTLLGVIIFAACTMQGDSLSILPIFDKLTHQTKAEDDSISGQTKVPSKGTITIEQDRELSTSSGGVTQLPLSLLVTAAISPAAYEPRGVAAGVEEHDYVTEAAARAYQRVLPGGICTTASAMTPHILIHHVDEMSQLQLQQQQLRQSQMSTNVSDTVQHLHSRQSSLHEQTCAKLKSCLMVQKSSTIPENIMSHQRIPVGITKSTMTTAEPLTVHQNQDIISHNGNILMPDVTLAPNATTTGTSTGSPSNDSRIIQVPINSNTLVQNQSTMSNTDGLVVSTKCCVKQPGPPVPIRMPDLTIERKQPDGEAEMLMTKLQSQIGTGSRLHDIAEEPEVGVASNPTNGCVLDQISHDLDYLLNRTRADA</sequence>
<accession>A0ACC2PHD1</accession>
<name>A0ACC2PHD1_9HYME</name>
<protein>
    <submittedName>
        <fullName evidence="1">Uncharacterized protein</fullName>
    </submittedName>
</protein>
<dbReference type="Proteomes" id="UP001239111">
    <property type="component" value="Chromosome 1"/>
</dbReference>